<dbReference type="Gene3D" id="1.10.287.130">
    <property type="match status" value="1"/>
</dbReference>
<dbReference type="Pfam" id="PF00512">
    <property type="entry name" value="HisKA"/>
    <property type="match status" value="1"/>
</dbReference>
<feature type="domain" description="Histidine kinase" evidence="13">
    <location>
        <begin position="253"/>
        <end position="463"/>
    </location>
</feature>
<dbReference type="Gene3D" id="3.30.565.10">
    <property type="entry name" value="Histidine kinase-like ATPase, C-terminal domain"/>
    <property type="match status" value="1"/>
</dbReference>
<dbReference type="GO" id="GO:0005524">
    <property type="term" value="F:ATP binding"/>
    <property type="evidence" value="ECO:0007669"/>
    <property type="project" value="UniProtKB-KW"/>
</dbReference>
<proteinExistence type="predicted"/>
<evidence type="ECO:0000259" key="14">
    <source>
        <dbReference type="PROSITE" id="PS50885"/>
    </source>
</evidence>
<dbReference type="InterPro" id="IPR036097">
    <property type="entry name" value="HisK_dim/P_sf"/>
</dbReference>
<evidence type="ECO:0000256" key="1">
    <source>
        <dbReference type="ARBA" id="ARBA00000085"/>
    </source>
</evidence>
<dbReference type="STRING" id="121719.APZ00_05855"/>
<dbReference type="SUPFAM" id="SSF55874">
    <property type="entry name" value="ATPase domain of HSP90 chaperone/DNA topoisomerase II/histidine kinase"/>
    <property type="match status" value="1"/>
</dbReference>
<dbReference type="InterPro" id="IPR036890">
    <property type="entry name" value="HATPase_C_sf"/>
</dbReference>
<dbReference type="Proteomes" id="UP000064921">
    <property type="component" value="Chromosome"/>
</dbReference>
<evidence type="ECO:0000256" key="9">
    <source>
        <dbReference type="ARBA" id="ARBA00022840"/>
    </source>
</evidence>
<sequence>MTRRPSIALRLALGLTTGMALLWIGAAAISVSVMQHELNEAYDDSLEQSAQRLLPLAVHDLRERGDGGRLIVGADDEGGDDDDRPDTGDDGLSAPPVPHDSSFTYVVFDSLGDIVLRDQQATDLDLPTGVSNGFADLNGQRTFGLTDRTGFSILILETSDRRLNGLMDAISALGLPLLALLPLMAGGVWLAMRLALRPLEALRRDIAKRDSKNLEPLLSEGHPAELAPIAEAVGALMSRLKSALDAERSFAARSAHELRTPIAGALAQTQQLAAELGNGPGATRLVEIETALKKLAKLSEKLLQLARVEAGFARSDRQANLLPVLNMVVHDFNASTLWHHRVHVDAAVGGLVAAIDPDAFAIALRNLVENALKHGAAGQPVQVIVAAPGAVRITNQGSVVGAADLARLGQPFARGDTAAEGSGLGLSIARSILEQAGGSLSLNSPASGFMDGFEAMMILPRSDSRQTIHDAETGADLKVKA</sequence>
<feature type="domain" description="HAMP" evidence="14">
    <location>
        <begin position="193"/>
        <end position="245"/>
    </location>
</feature>
<comment type="catalytic activity">
    <reaction evidence="1">
        <text>ATP + protein L-histidine = ADP + protein N-phospho-L-histidine.</text>
        <dbReference type="EC" id="2.7.13.3"/>
    </reaction>
</comment>
<dbReference type="AlphaFoldDB" id="A0A0U3MR34"/>
<evidence type="ECO:0000256" key="3">
    <source>
        <dbReference type="ARBA" id="ARBA00012438"/>
    </source>
</evidence>
<keyword evidence="10" id="KW-0472">Membrane</keyword>
<name>A0A0U3MR34_9HYPH</name>
<dbReference type="PROSITE" id="PS50885">
    <property type="entry name" value="HAMP"/>
    <property type="match status" value="1"/>
</dbReference>
<evidence type="ECO:0000256" key="5">
    <source>
        <dbReference type="ARBA" id="ARBA00022679"/>
    </source>
</evidence>
<dbReference type="KEGG" id="pphr:APZ00_05855"/>
<dbReference type="EC" id="2.7.13.3" evidence="3"/>
<evidence type="ECO:0000256" key="10">
    <source>
        <dbReference type="ARBA" id="ARBA00022989"/>
    </source>
</evidence>
<evidence type="ECO:0000256" key="2">
    <source>
        <dbReference type="ARBA" id="ARBA00004141"/>
    </source>
</evidence>
<dbReference type="RefSeq" id="WP_058898339.1">
    <property type="nucleotide sequence ID" value="NZ_CP013068.1"/>
</dbReference>
<dbReference type="InterPro" id="IPR003594">
    <property type="entry name" value="HATPase_dom"/>
</dbReference>
<evidence type="ECO:0000256" key="4">
    <source>
        <dbReference type="ARBA" id="ARBA00022553"/>
    </source>
</evidence>
<keyword evidence="7" id="KW-0547">Nucleotide-binding</keyword>
<gene>
    <name evidence="15" type="ORF">APZ00_05855</name>
</gene>
<dbReference type="InterPro" id="IPR005467">
    <property type="entry name" value="His_kinase_dom"/>
</dbReference>
<evidence type="ECO:0000256" key="7">
    <source>
        <dbReference type="ARBA" id="ARBA00022741"/>
    </source>
</evidence>
<dbReference type="Gene3D" id="1.20.5.1040">
    <property type="entry name" value="Sensor protein qsec"/>
    <property type="match status" value="1"/>
</dbReference>
<dbReference type="GO" id="GO:0005886">
    <property type="term" value="C:plasma membrane"/>
    <property type="evidence" value="ECO:0007669"/>
    <property type="project" value="TreeGrafter"/>
</dbReference>
<dbReference type="PANTHER" id="PTHR45436:SF14">
    <property type="entry name" value="SENSOR PROTEIN QSEC"/>
    <property type="match status" value="1"/>
</dbReference>
<keyword evidence="10" id="KW-1133">Transmembrane helix</keyword>
<evidence type="ECO:0000313" key="15">
    <source>
        <dbReference type="EMBL" id="ALV26663.1"/>
    </source>
</evidence>
<dbReference type="EMBL" id="CP013068">
    <property type="protein sequence ID" value="ALV26663.1"/>
    <property type="molecule type" value="Genomic_DNA"/>
</dbReference>
<dbReference type="SMART" id="SM00388">
    <property type="entry name" value="HisKA"/>
    <property type="match status" value="1"/>
</dbReference>
<evidence type="ECO:0000256" key="6">
    <source>
        <dbReference type="ARBA" id="ARBA00022692"/>
    </source>
</evidence>
<evidence type="ECO:0000256" key="8">
    <source>
        <dbReference type="ARBA" id="ARBA00022777"/>
    </source>
</evidence>
<keyword evidence="16" id="KW-1185">Reference proteome</keyword>
<keyword evidence="9" id="KW-0067">ATP-binding</keyword>
<feature type="compositionally biased region" description="Acidic residues" evidence="12">
    <location>
        <begin position="74"/>
        <end position="84"/>
    </location>
</feature>
<dbReference type="InterPro" id="IPR050428">
    <property type="entry name" value="TCS_sensor_his_kinase"/>
</dbReference>
<dbReference type="SUPFAM" id="SSF47384">
    <property type="entry name" value="Homodimeric domain of signal transducing histidine kinase"/>
    <property type="match status" value="1"/>
</dbReference>
<dbReference type="InterPro" id="IPR003660">
    <property type="entry name" value="HAMP_dom"/>
</dbReference>
<feature type="region of interest" description="Disordered" evidence="12">
    <location>
        <begin position="68"/>
        <end position="98"/>
    </location>
</feature>
<dbReference type="SMART" id="SM00387">
    <property type="entry name" value="HATPase_c"/>
    <property type="match status" value="1"/>
</dbReference>
<keyword evidence="11" id="KW-0902">Two-component regulatory system</keyword>
<dbReference type="PANTHER" id="PTHR45436">
    <property type="entry name" value="SENSOR HISTIDINE KINASE YKOH"/>
    <property type="match status" value="1"/>
</dbReference>
<dbReference type="CDD" id="cd00082">
    <property type="entry name" value="HisKA"/>
    <property type="match status" value="1"/>
</dbReference>
<dbReference type="InterPro" id="IPR003661">
    <property type="entry name" value="HisK_dim/P_dom"/>
</dbReference>
<keyword evidence="8" id="KW-0418">Kinase</keyword>
<dbReference type="Pfam" id="PF02518">
    <property type="entry name" value="HATPase_c"/>
    <property type="match status" value="1"/>
</dbReference>
<accession>A0A0U3MR34</accession>
<evidence type="ECO:0000259" key="13">
    <source>
        <dbReference type="PROSITE" id="PS50109"/>
    </source>
</evidence>
<dbReference type="PROSITE" id="PS50109">
    <property type="entry name" value="HIS_KIN"/>
    <property type="match status" value="1"/>
</dbReference>
<evidence type="ECO:0000256" key="11">
    <source>
        <dbReference type="ARBA" id="ARBA00023012"/>
    </source>
</evidence>
<evidence type="ECO:0000256" key="12">
    <source>
        <dbReference type="SAM" id="MobiDB-lite"/>
    </source>
</evidence>
<keyword evidence="5" id="KW-0808">Transferase</keyword>
<protein>
    <recommendedName>
        <fullName evidence="3">histidine kinase</fullName>
        <ecNumber evidence="3">2.7.13.3</ecNumber>
    </recommendedName>
</protein>
<reference evidence="15 16" key="1">
    <citation type="submission" date="2015-10" db="EMBL/GenBank/DDBJ databases">
        <title>The world's first case of liver abscess caused by Pannonibacter phragmitetus.</title>
        <authorList>
            <person name="Ming D."/>
            <person name="Wang M."/>
            <person name="Zhou Y."/>
            <person name="Jiang T."/>
            <person name="Hu S."/>
        </authorList>
    </citation>
    <scope>NUCLEOTIDE SEQUENCE [LARGE SCALE GENOMIC DNA]</scope>
    <source>
        <strain evidence="15 16">31801</strain>
    </source>
</reference>
<keyword evidence="6" id="KW-0812">Transmembrane</keyword>
<keyword evidence="4" id="KW-0597">Phosphoprotein</keyword>
<evidence type="ECO:0000313" key="16">
    <source>
        <dbReference type="Proteomes" id="UP000064921"/>
    </source>
</evidence>
<dbReference type="GO" id="GO:0000155">
    <property type="term" value="F:phosphorelay sensor kinase activity"/>
    <property type="evidence" value="ECO:0007669"/>
    <property type="project" value="InterPro"/>
</dbReference>
<comment type="subcellular location">
    <subcellularLocation>
        <location evidence="2">Membrane</location>
        <topology evidence="2">Multi-pass membrane protein</topology>
    </subcellularLocation>
</comment>
<organism evidence="15 16">
    <name type="scientific">Pannonibacter phragmitetus</name>
    <dbReference type="NCBI Taxonomy" id="121719"/>
    <lineage>
        <taxon>Bacteria</taxon>
        <taxon>Pseudomonadati</taxon>
        <taxon>Pseudomonadota</taxon>
        <taxon>Alphaproteobacteria</taxon>
        <taxon>Hyphomicrobiales</taxon>
        <taxon>Stappiaceae</taxon>
        <taxon>Pannonibacter</taxon>
    </lineage>
</organism>